<sequence length="20" mass="2321">MRMIDDRIEALLADKGRDTT</sequence>
<evidence type="ECO:0000313" key="2">
    <source>
        <dbReference type="Proteomes" id="UP000004310"/>
    </source>
</evidence>
<dbReference type="Proteomes" id="UP000004310">
    <property type="component" value="Unassembled WGS sequence"/>
</dbReference>
<organism evidence="1 2">
    <name type="scientific">Fulvimarina pelagi HTCC2506</name>
    <dbReference type="NCBI Taxonomy" id="314231"/>
    <lineage>
        <taxon>Bacteria</taxon>
        <taxon>Pseudomonadati</taxon>
        <taxon>Pseudomonadota</taxon>
        <taxon>Alphaproteobacteria</taxon>
        <taxon>Hyphomicrobiales</taxon>
        <taxon>Aurantimonadaceae</taxon>
        <taxon>Fulvimarina</taxon>
    </lineage>
</organism>
<evidence type="ECO:0000313" key="1">
    <source>
        <dbReference type="EMBL" id="EAU40992.1"/>
    </source>
</evidence>
<name>Q0G1T9_9HYPH</name>
<accession>Q0G1T9</accession>
<dbReference type="AlphaFoldDB" id="Q0G1T9"/>
<keyword evidence="2" id="KW-1185">Reference proteome</keyword>
<proteinExistence type="predicted"/>
<comment type="caution">
    <text evidence="1">The sequence shown here is derived from an EMBL/GenBank/DDBJ whole genome shotgun (WGS) entry which is preliminary data.</text>
</comment>
<dbReference type="EMBL" id="AATP01000004">
    <property type="protein sequence ID" value="EAU40992.1"/>
    <property type="molecule type" value="Genomic_DNA"/>
</dbReference>
<gene>
    <name evidence="1" type="ORF">FP2506_12034</name>
</gene>
<reference evidence="1 2" key="1">
    <citation type="journal article" date="2010" name="J. Bacteriol.">
        <title>Genome sequence of Fulvimarina pelagi HTCC2506T, a Mn(II)-oxidizing alphaproteobacterium possessing an aerobic anoxygenic photosynthetic gene cluster and Xanthorhodopsin.</title>
        <authorList>
            <person name="Kang I."/>
            <person name="Oh H.M."/>
            <person name="Lim S.I."/>
            <person name="Ferriera S."/>
            <person name="Giovannoni S.J."/>
            <person name="Cho J.C."/>
        </authorList>
    </citation>
    <scope>NUCLEOTIDE SEQUENCE [LARGE SCALE GENOMIC DNA]</scope>
    <source>
        <strain evidence="1 2">HTCC2506</strain>
    </source>
</reference>
<protein>
    <submittedName>
        <fullName evidence="1">Uncharacterized protein</fullName>
    </submittedName>
</protein>
<dbReference type="HOGENOM" id="CLU_3428205_0_0_5"/>